<dbReference type="PANTHER" id="PTHR16320">
    <property type="entry name" value="SPHINGOMYELINASE FAMILY MEMBER"/>
    <property type="match status" value="1"/>
</dbReference>
<dbReference type="InterPro" id="IPR038772">
    <property type="entry name" value="Sph/SMPD2-like"/>
</dbReference>
<dbReference type="PANTHER" id="PTHR16320:SF1">
    <property type="entry name" value="SPHINGOMYELINASE DDB_G0288017"/>
    <property type="match status" value="1"/>
</dbReference>
<accession>A0A2X2ISC0</accession>
<dbReference type="Gene3D" id="3.60.10.10">
    <property type="entry name" value="Endonuclease/exonuclease/phosphatase"/>
    <property type="match status" value="1"/>
</dbReference>
<reference evidence="3 5" key="2">
    <citation type="submission" date="2019-10" db="EMBL/GenBank/DDBJ databases">
        <authorList>
            <person name="Karimi E."/>
        </authorList>
    </citation>
    <scope>NUCLEOTIDE SEQUENCE [LARGE SCALE GENOMIC DNA]</scope>
    <source>
        <strain evidence="3">Sphingobacterium sp. 8BC</strain>
    </source>
</reference>
<evidence type="ECO:0000259" key="1">
    <source>
        <dbReference type="Pfam" id="PF03372"/>
    </source>
</evidence>
<dbReference type="InterPro" id="IPR005135">
    <property type="entry name" value="Endo/exonuclease/phosphatase"/>
</dbReference>
<dbReference type="Pfam" id="PF03372">
    <property type="entry name" value="Exo_endo_phos"/>
    <property type="match status" value="1"/>
</dbReference>
<dbReference type="RefSeq" id="WP_083296135.1">
    <property type="nucleotide sequence ID" value="NZ_CP068086.1"/>
</dbReference>
<protein>
    <submittedName>
        <fullName evidence="3">Endonuclease</fullName>
    </submittedName>
</protein>
<dbReference type="SUPFAM" id="SSF56219">
    <property type="entry name" value="DNase I-like"/>
    <property type="match status" value="1"/>
</dbReference>
<dbReference type="Proteomes" id="UP000251241">
    <property type="component" value="Unassembled WGS sequence"/>
</dbReference>
<dbReference type="InterPro" id="IPR036691">
    <property type="entry name" value="Endo/exonu/phosph_ase_sf"/>
</dbReference>
<dbReference type="AlphaFoldDB" id="A0A2X2ISC0"/>
<keyword evidence="3" id="KW-0255">Endonuclease</keyword>
<dbReference type="GO" id="GO:0005737">
    <property type="term" value="C:cytoplasm"/>
    <property type="evidence" value="ECO:0007669"/>
    <property type="project" value="TreeGrafter"/>
</dbReference>
<keyword evidence="3" id="KW-0540">Nuclease</keyword>
<evidence type="ECO:0000313" key="3">
    <source>
        <dbReference type="EMBL" id="VXC98558.1"/>
    </source>
</evidence>
<dbReference type="GO" id="GO:0004767">
    <property type="term" value="F:sphingomyelin phosphodiesterase activity"/>
    <property type="evidence" value="ECO:0007669"/>
    <property type="project" value="InterPro"/>
</dbReference>
<dbReference type="GeneID" id="97181577"/>
<name>A0A2X2ISC0_SPHMU</name>
<dbReference type="EMBL" id="UAUU01000005">
    <property type="protein sequence ID" value="SPZ84858.1"/>
    <property type="molecule type" value="Genomic_DNA"/>
</dbReference>
<dbReference type="Proteomes" id="UP000432350">
    <property type="component" value="Unassembled WGS sequence"/>
</dbReference>
<feature type="domain" description="Endonuclease/exonuclease/phosphatase" evidence="1">
    <location>
        <begin position="27"/>
        <end position="219"/>
    </location>
</feature>
<sequence length="289" mass="32726">MTWLYMQILMDANKSKEKDSSGFFSVLTYNVAGLPGIISSAITGRSRSIAEIGKKINPFDIVNVQEDFNYNRSLYWGGNSHPYRTRTKGRVPFGDGLNTLSHFPMTDVVRVPWKKRTGADFLTPKGFTLVQIEIVPEVWLDVYNVHANAQNSRKASSARRDNLNQLRDYIGEHSSGKPLIVMGDFNAHYSFCDDNLHDFMDSTALVDSWVELENGGLVPEVRHEFKPPHMLSISNQSESIDKILYRSSSHLSLAARDYKIENNLFTNVKGLPLSDHYALALNFNWAIHP</sequence>
<evidence type="ECO:0000313" key="2">
    <source>
        <dbReference type="EMBL" id="SPZ84858.1"/>
    </source>
</evidence>
<accession>A0A654CYF3</accession>
<keyword evidence="3" id="KW-0378">Hydrolase</keyword>
<proteinExistence type="predicted"/>
<evidence type="ECO:0000313" key="4">
    <source>
        <dbReference type="Proteomes" id="UP000251241"/>
    </source>
</evidence>
<gene>
    <name evidence="2" type="ORF">NCTC11343_01407</name>
    <name evidence="3" type="ORF">SPHINGO8BC_51373</name>
</gene>
<reference evidence="2 4" key="1">
    <citation type="submission" date="2018-06" db="EMBL/GenBank/DDBJ databases">
        <authorList>
            <consortium name="Pathogen Informatics"/>
            <person name="Doyle S."/>
        </authorList>
    </citation>
    <scope>NUCLEOTIDE SEQUENCE [LARGE SCALE GENOMIC DNA]</scope>
    <source>
        <strain evidence="2 4">NCTC11343</strain>
    </source>
</reference>
<evidence type="ECO:0000313" key="5">
    <source>
        <dbReference type="Proteomes" id="UP000432350"/>
    </source>
</evidence>
<organism evidence="2 4">
    <name type="scientific">Sphingobacterium multivorum</name>
    <dbReference type="NCBI Taxonomy" id="28454"/>
    <lineage>
        <taxon>Bacteria</taxon>
        <taxon>Pseudomonadati</taxon>
        <taxon>Bacteroidota</taxon>
        <taxon>Sphingobacteriia</taxon>
        <taxon>Sphingobacteriales</taxon>
        <taxon>Sphingobacteriaceae</taxon>
        <taxon>Sphingobacterium</taxon>
    </lineage>
</organism>
<dbReference type="GO" id="GO:0004519">
    <property type="term" value="F:endonuclease activity"/>
    <property type="evidence" value="ECO:0007669"/>
    <property type="project" value="UniProtKB-KW"/>
</dbReference>
<dbReference type="EMBL" id="CABWMV010000024">
    <property type="protein sequence ID" value="VXC98558.1"/>
    <property type="molecule type" value="Genomic_DNA"/>
</dbReference>